<evidence type="ECO:0000256" key="1">
    <source>
        <dbReference type="SAM" id="MobiDB-lite"/>
    </source>
</evidence>
<organism evidence="3">
    <name type="scientific">Cryptosporidium hominis</name>
    <dbReference type="NCBI Taxonomy" id="237895"/>
    <lineage>
        <taxon>Eukaryota</taxon>
        <taxon>Sar</taxon>
        <taxon>Alveolata</taxon>
        <taxon>Apicomplexa</taxon>
        <taxon>Conoidasida</taxon>
        <taxon>Coccidia</taxon>
        <taxon>Eucoccidiorida</taxon>
        <taxon>Eimeriorina</taxon>
        <taxon>Cryptosporidiidae</taxon>
        <taxon>Cryptosporidium</taxon>
    </lineage>
</organism>
<dbReference type="VEuPathDB" id="CryptoDB:ChTU502y2012_421g0360"/>
<feature type="compositionally biased region" description="Low complexity" evidence="1">
    <location>
        <begin position="231"/>
        <end position="241"/>
    </location>
</feature>
<accession>A0A0S4TK96</accession>
<dbReference type="VEuPathDB" id="CryptoDB:CHUDEA8_2470"/>
<sequence>MCSFGSSGLYSVPPSEKCRKYARQLKFLLIIEFMTLIILFVLVPTGGTVWVLLQVFSIILAYISVKDANAYRPPILQMYIFISALGTLFCTIYFAVSLSIAGSPLSIAACTLFAVNALVLAACTRISWQLFKELMLCSPLITGTTGAYIFGTATSNANNGPSSHSNVNNGPIEMTNGRASMSNPFTGSNIGSSGGFVPFGGEGYKLSGSKNSASNEKPVTLGSNSKSIGGNSTDNNVSNNNEIKSLV</sequence>
<feature type="transmembrane region" description="Helical" evidence="2">
    <location>
        <begin position="106"/>
        <end position="128"/>
    </location>
</feature>
<dbReference type="VEuPathDB" id="CryptoDB:GY17_00000680"/>
<dbReference type="Proteomes" id="UP000199752">
    <property type="component" value="Chromosome 8"/>
</dbReference>
<keyword evidence="2" id="KW-0472">Membrane</keyword>
<keyword evidence="2" id="KW-0812">Transmembrane</keyword>
<gene>
    <name evidence="3" type="ORF">CHUDEA8_2470</name>
</gene>
<proteinExistence type="predicted"/>
<dbReference type="OrthoDB" id="340700at2759"/>
<evidence type="ECO:0000256" key="2">
    <source>
        <dbReference type="SAM" id="Phobius"/>
    </source>
</evidence>
<dbReference type="VEuPathDB" id="CryptoDB:Chro.80289"/>
<reference evidence="3" key="1">
    <citation type="submission" date="2015-08" db="EMBL/GenBank/DDBJ databases">
        <authorList>
            <person name="Babu N.S."/>
            <person name="Beckwith C.J."/>
            <person name="Beseler K.G."/>
            <person name="Brison A."/>
            <person name="Carone J.V."/>
            <person name="Caskin T.P."/>
            <person name="Diamond M."/>
            <person name="Durham M.E."/>
            <person name="Foxe J.M."/>
            <person name="Go M."/>
            <person name="Henderson B.A."/>
            <person name="Jones I.B."/>
            <person name="McGettigan J.A."/>
            <person name="Micheletti S.J."/>
            <person name="Nasrallah M.E."/>
            <person name="Ortiz D."/>
            <person name="Piller C.R."/>
            <person name="Privatt S.R."/>
            <person name="Schneider S.L."/>
            <person name="Sharp S."/>
            <person name="Smith T.C."/>
            <person name="Stanton J.D."/>
            <person name="Ullery H.E."/>
            <person name="Wilson R.J."/>
            <person name="Serrano M.G."/>
            <person name="Buck G."/>
            <person name="Lee V."/>
            <person name="Wang Y."/>
            <person name="Carvalho R."/>
            <person name="Voegtly L."/>
            <person name="Shi R."/>
            <person name="Duckworth R."/>
            <person name="Johnson A."/>
            <person name="Loviza R."/>
            <person name="Walstead R."/>
            <person name="Shah Z."/>
            <person name="Kiflezghi M."/>
            <person name="Wade K."/>
            <person name="Ball S.L."/>
            <person name="Bradley K.W."/>
            <person name="Asai D.J."/>
            <person name="Bowman C.A."/>
            <person name="Russell D.A."/>
            <person name="Pope W.H."/>
            <person name="Jacobs-Sera D."/>
            <person name="Hendrix R.W."/>
            <person name="Hatfull G.F."/>
        </authorList>
    </citation>
    <scope>NUCLEOTIDE SEQUENCE [LARGE SCALE GENOMIC DNA]</scope>
</reference>
<name>A0A0S4TK96_CRYHO</name>
<feature type="transmembrane region" description="Helical" evidence="2">
    <location>
        <begin position="25"/>
        <end position="43"/>
    </location>
</feature>
<feature type="compositionally biased region" description="Polar residues" evidence="1">
    <location>
        <begin position="208"/>
        <end position="230"/>
    </location>
</feature>
<feature type="transmembrane region" description="Helical" evidence="2">
    <location>
        <begin position="77"/>
        <end position="100"/>
    </location>
</feature>
<keyword evidence="2" id="KW-1133">Transmembrane helix</keyword>
<evidence type="ECO:0000313" key="3">
    <source>
        <dbReference type="EMBL" id="CUV07796.1"/>
    </source>
</evidence>
<feature type="transmembrane region" description="Helical" evidence="2">
    <location>
        <begin position="49"/>
        <end position="65"/>
    </location>
</feature>
<feature type="region of interest" description="Disordered" evidence="1">
    <location>
        <begin position="208"/>
        <end position="247"/>
    </location>
</feature>
<dbReference type="AlphaFoldDB" id="A0A0S4TK96"/>
<dbReference type="EMBL" id="LN877954">
    <property type="protein sequence ID" value="CUV07796.1"/>
    <property type="molecule type" value="Genomic_DNA"/>
</dbReference>
<protein>
    <submittedName>
        <fullName evidence="3">Uncharacterized protein</fullName>
    </submittedName>
</protein>